<evidence type="ECO:0000259" key="1">
    <source>
        <dbReference type="Pfam" id="PF05239"/>
    </source>
</evidence>
<evidence type="ECO:0000313" key="2">
    <source>
        <dbReference type="EMBL" id="RFU63359.1"/>
    </source>
</evidence>
<dbReference type="AlphaFoldDB" id="A0A372LBY1"/>
<dbReference type="Gene3D" id="2.30.30.240">
    <property type="entry name" value="PRC-barrel domain"/>
    <property type="match status" value="1"/>
</dbReference>
<dbReference type="InterPro" id="IPR027275">
    <property type="entry name" value="PRC-brl_dom"/>
</dbReference>
<reference evidence="2 3" key="1">
    <citation type="submission" date="2018-08" db="EMBL/GenBank/DDBJ databases">
        <title>Bacillus chawlae sp. nov., Bacillus glennii sp. nov., and Bacillus saganii sp. nov. Isolated from the Vehicle Assembly Building at Kennedy Space Center where the Viking Spacecraft were Assembled.</title>
        <authorList>
            <person name="Seuylemezian A."/>
            <person name="Vaishampayan P."/>
        </authorList>
    </citation>
    <scope>NUCLEOTIDE SEQUENCE [LARGE SCALE GENOMIC DNA]</scope>
    <source>
        <strain evidence="2 3">V44-8</strain>
    </source>
</reference>
<proteinExistence type="predicted"/>
<dbReference type="InterPro" id="IPR014238">
    <property type="entry name" value="Spore_YlmC/YmxH"/>
</dbReference>
<dbReference type="PANTHER" id="PTHR40061:SF1">
    <property type="entry name" value="SPORULATION PROTEIN YLMC-RELATED"/>
    <property type="match status" value="1"/>
</dbReference>
<dbReference type="InterPro" id="IPR011033">
    <property type="entry name" value="PRC_barrel-like_sf"/>
</dbReference>
<dbReference type="RefSeq" id="WP_117322727.1">
    <property type="nucleotide sequence ID" value="NZ_QVTD01000006.1"/>
</dbReference>
<keyword evidence="3" id="KW-1185">Reference proteome</keyword>
<organism evidence="2 3">
    <name type="scientific">Peribacillus glennii</name>
    <dbReference type="NCBI Taxonomy" id="2303991"/>
    <lineage>
        <taxon>Bacteria</taxon>
        <taxon>Bacillati</taxon>
        <taxon>Bacillota</taxon>
        <taxon>Bacilli</taxon>
        <taxon>Bacillales</taxon>
        <taxon>Bacillaceae</taxon>
        <taxon>Peribacillus</taxon>
    </lineage>
</organism>
<dbReference type="EMBL" id="QVTD01000006">
    <property type="protein sequence ID" value="RFU63359.1"/>
    <property type="molecule type" value="Genomic_DNA"/>
</dbReference>
<feature type="domain" description="PRC-barrel" evidence="1">
    <location>
        <begin position="2"/>
        <end position="75"/>
    </location>
</feature>
<dbReference type="OrthoDB" id="6024937at2"/>
<accession>A0A372LBY1</accession>
<dbReference type="SUPFAM" id="SSF50346">
    <property type="entry name" value="PRC-barrel domain"/>
    <property type="match status" value="1"/>
</dbReference>
<dbReference type="NCBIfam" id="TIGR02888">
    <property type="entry name" value="spore_YlmC_YmxH"/>
    <property type="match status" value="1"/>
</dbReference>
<dbReference type="Proteomes" id="UP000262939">
    <property type="component" value="Unassembled WGS sequence"/>
</dbReference>
<name>A0A372LBY1_9BACI</name>
<dbReference type="Pfam" id="PF05239">
    <property type="entry name" value="PRC"/>
    <property type="match status" value="1"/>
</dbReference>
<evidence type="ECO:0000313" key="3">
    <source>
        <dbReference type="Proteomes" id="UP000262939"/>
    </source>
</evidence>
<sequence>MVKISEFQVKDIVNIADGKKLGNLSDLDINIATGAIEAIIVSGGGKLMGFFGREEDIIIPWRKIRKIGADVILVDHNI</sequence>
<gene>
    <name evidence="2" type="ORF">D0466_11495</name>
</gene>
<dbReference type="PANTHER" id="PTHR40061">
    <property type="entry name" value="SPORULATION PROTEIN YLMC-RELATED"/>
    <property type="match status" value="1"/>
</dbReference>
<protein>
    <submittedName>
        <fullName evidence="2">YlmC/YmxH family sporulation protein</fullName>
    </submittedName>
</protein>
<comment type="caution">
    <text evidence="2">The sequence shown here is derived from an EMBL/GenBank/DDBJ whole genome shotgun (WGS) entry which is preliminary data.</text>
</comment>